<gene>
    <name evidence="3" type="ORF">HXX76_013187</name>
</gene>
<dbReference type="OrthoDB" id="534338at2759"/>
<feature type="signal peptide" evidence="2">
    <location>
        <begin position="1"/>
        <end position="21"/>
    </location>
</feature>
<dbReference type="Proteomes" id="UP000650467">
    <property type="component" value="Unassembled WGS sequence"/>
</dbReference>
<name>A0A835VV24_CHLIN</name>
<comment type="caution">
    <text evidence="3">The sequence shown here is derived from an EMBL/GenBank/DDBJ whole genome shotgun (WGS) entry which is preliminary data.</text>
</comment>
<feature type="compositionally biased region" description="Low complexity" evidence="1">
    <location>
        <begin position="146"/>
        <end position="162"/>
    </location>
</feature>
<reference evidence="3" key="1">
    <citation type="journal article" date="2020" name="bioRxiv">
        <title>Comparative genomics of Chlamydomonas.</title>
        <authorList>
            <person name="Craig R.J."/>
            <person name="Hasan A.R."/>
            <person name="Ness R.W."/>
            <person name="Keightley P.D."/>
        </authorList>
    </citation>
    <scope>NUCLEOTIDE SEQUENCE</scope>
    <source>
        <strain evidence="3">SAG 7.73</strain>
    </source>
</reference>
<evidence type="ECO:0000313" key="3">
    <source>
        <dbReference type="EMBL" id="KAG2426206.1"/>
    </source>
</evidence>
<feature type="region of interest" description="Disordered" evidence="1">
    <location>
        <begin position="130"/>
        <end position="206"/>
    </location>
</feature>
<feature type="compositionally biased region" description="Acidic residues" evidence="1">
    <location>
        <begin position="193"/>
        <end position="202"/>
    </location>
</feature>
<accession>A0A835VV24</accession>
<evidence type="ECO:0008006" key="5">
    <source>
        <dbReference type="Google" id="ProtNLM"/>
    </source>
</evidence>
<dbReference type="Gene3D" id="3.40.50.11350">
    <property type="match status" value="1"/>
</dbReference>
<proteinExistence type="predicted"/>
<dbReference type="PANTHER" id="PTHR31288:SF22">
    <property type="entry name" value="O-FUCOSYLTRANSFERASE 9"/>
    <property type="match status" value="1"/>
</dbReference>
<keyword evidence="2" id="KW-0732">Signal</keyword>
<protein>
    <recommendedName>
        <fullName evidence="5">O-fucosyltransferase family protein</fullName>
    </recommendedName>
</protein>
<keyword evidence="4" id="KW-1185">Reference proteome</keyword>
<dbReference type="EMBL" id="JAEHOC010000049">
    <property type="protein sequence ID" value="KAG2426206.1"/>
    <property type="molecule type" value="Genomic_DNA"/>
</dbReference>
<dbReference type="PANTHER" id="PTHR31288">
    <property type="entry name" value="O-FUCOSYLTRANSFERASE FAMILY PROTEIN"/>
    <property type="match status" value="1"/>
</dbReference>
<evidence type="ECO:0000256" key="1">
    <source>
        <dbReference type="SAM" id="MobiDB-lite"/>
    </source>
</evidence>
<dbReference type="CDD" id="cd11296">
    <property type="entry name" value="O-FucT_like"/>
    <property type="match status" value="1"/>
</dbReference>
<sequence>MRAYFSCFLILVLLVSTECNGAEREGGGDDATAPLYIVPVLWHGPNNQITTIKEAISLAYLLTSGGRKRGQASRRAVVAIPDLQEHKFSDGGVHFMFAAELFDLGALAAAGVEYVPLAQLRGLAETGGPAGQGVQLAGKGLRRHQQAQAQAQQRGQVQEQEQGGQGREEEEEEEEQGRGRQAGQRRRMQREDGEAEQPDEAEGGASWDGRLDAVLFFRDTEFPPVQSMLDDMGVGLQAPRRGTATWLRSPISVSRGCSAAQVEELRALLQPYRYVAMLSYDDFALQTHKLAGTLLSDCGEDLCCEAYKVRSPLFHKSERIYGLAEDFVGKAIGKDKPFMAAHIRPMPDPCVVLWQSADEDLDPKELEDTCRTDFMYYRLVPNMQWLIKQHQHQGAASAVFIMTHPTIRPRVFRMLKAGGIDPIFIDMAQFNASVAAAEASSGSSSSSGGSSGRTALRTPVSNSLLAMVEEAVAAMATVFLGTAESSMTGMIVQERLTRGLPPESTFFMSPHPNCTVAPCALRDYYTRRAERLAKQGTLKAMQP</sequence>
<dbReference type="InterPro" id="IPR024709">
    <property type="entry name" value="FucosylTrfase_pln"/>
</dbReference>
<evidence type="ECO:0000256" key="2">
    <source>
        <dbReference type="SAM" id="SignalP"/>
    </source>
</evidence>
<evidence type="ECO:0000313" key="4">
    <source>
        <dbReference type="Proteomes" id="UP000650467"/>
    </source>
</evidence>
<feature type="chain" id="PRO_5033041001" description="O-fucosyltransferase family protein" evidence="2">
    <location>
        <begin position="22"/>
        <end position="543"/>
    </location>
</feature>
<dbReference type="AlphaFoldDB" id="A0A835VV24"/>
<organism evidence="3 4">
    <name type="scientific">Chlamydomonas incerta</name>
    <dbReference type="NCBI Taxonomy" id="51695"/>
    <lineage>
        <taxon>Eukaryota</taxon>
        <taxon>Viridiplantae</taxon>
        <taxon>Chlorophyta</taxon>
        <taxon>core chlorophytes</taxon>
        <taxon>Chlorophyceae</taxon>
        <taxon>CS clade</taxon>
        <taxon>Chlamydomonadales</taxon>
        <taxon>Chlamydomonadaceae</taxon>
        <taxon>Chlamydomonas</taxon>
    </lineage>
</organism>